<evidence type="ECO:0008006" key="7">
    <source>
        <dbReference type="Google" id="ProtNLM"/>
    </source>
</evidence>
<dbReference type="PRINTS" id="PR01217">
    <property type="entry name" value="PRICHEXTENSN"/>
</dbReference>
<dbReference type="EMBL" id="JARJCM010000098">
    <property type="protein sequence ID" value="KAJ7029757.1"/>
    <property type="molecule type" value="Genomic_DNA"/>
</dbReference>
<name>A0AAD6SQ45_9AGAR</name>
<feature type="compositionally biased region" description="Low complexity" evidence="4">
    <location>
        <begin position="12"/>
        <end position="30"/>
    </location>
</feature>
<gene>
    <name evidence="5" type="ORF">C8F04DRAFT_1187434</name>
</gene>
<dbReference type="AlphaFoldDB" id="A0AAD6SQ45"/>
<reference evidence="5" key="1">
    <citation type="submission" date="2023-03" db="EMBL/GenBank/DDBJ databases">
        <title>Massive genome expansion in bonnet fungi (Mycena s.s.) driven by repeated elements and novel gene families across ecological guilds.</title>
        <authorList>
            <consortium name="Lawrence Berkeley National Laboratory"/>
            <person name="Harder C.B."/>
            <person name="Miyauchi S."/>
            <person name="Viragh M."/>
            <person name="Kuo A."/>
            <person name="Thoen E."/>
            <person name="Andreopoulos B."/>
            <person name="Lu D."/>
            <person name="Skrede I."/>
            <person name="Drula E."/>
            <person name="Henrissat B."/>
            <person name="Morin E."/>
            <person name="Kohler A."/>
            <person name="Barry K."/>
            <person name="LaButti K."/>
            <person name="Morin E."/>
            <person name="Salamov A."/>
            <person name="Lipzen A."/>
            <person name="Mereny Z."/>
            <person name="Hegedus B."/>
            <person name="Baldrian P."/>
            <person name="Stursova M."/>
            <person name="Weitz H."/>
            <person name="Taylor A."/>
            <person name="Grigoriev I.V."/>
            <person name="Nagy L.G."/>
            <person name="Martin F."/>
            <person name="Kauserud H."/>
        </authorList>
    </citation>
    <scope>NUCLEOTIDE SEQUENCE</scope>
    <source>
        <strain evidence="5">CBHHK200</strain>
    </source>
</reference>
<dbReference type="InterPro" id="IPR037104">
    <property type="entry name" value="Annexin_sf"/>
</dbReference>
<dbReference type="PANTHER" id="PTHR10502">
    <property type="entry name" value="ANNEXIN"/>
    <property type="match status" value="1"/>
</dbReference>
<evidence type="ECO:0000256" key="3">
    <source>
        <dbReference type="ARBA" id="ARBA00023216"/>
    </source>
</evidence>
<feature type="compositionally biased region" description="Low complexity" evidence="4">
    <location>
        <begin position="54"/>
        <end position="70"/>
    </location>
</feature>
<feature type="region of interest" description="Disordered" evidence="4">
    <location>
        <begin position="1"/>
        <end position="180"/>
    </location>
</feature>
<dbReference type="GO" id="GO:0012506">
    <property type="term" value="C:vesicle membrane"/>
    <property type="evidence" value="ECO:0007669"/>
    <property type="project" value="TreeGrafter"/>
</dbReference>
<dbReference type="GO" id="GO:0005509">
    <property type="term" value="F:calcium ion binding"/>
    <property type="evidence" value="ECO:0007669"/>
    <property type="project" value="InterPro"/>
</dbReference>
<comment type="similarity">
    <text evidence="1">Belongs to the annexin family.</text>
</comment>
<dbReference type="Pfam" id="PF00191">
    <property type="entry name" value="Annexin"/>
    <property type="match status" value="3"/>
</dbReference>
<feature type="compositionally biased region" description="Pro residues" evidence="4">
    <location>
        <begin position="144"/>
        <end position="155"/>
    </location>
</feature>
<evidence type="ECO:0000256" key="1">
    <source>
        <dbReference type="ARBA" id="ARBA00007831"/>
    </source>
</evidence>
<dbReference type="GO" id="GO:0001786">
    <property type="term" value="F:phosphatidylserine binding"/>
    <property type="evidence" value="ECO:0007669"/>
    <property type="project" value="TreeGrafter"/>
</dbReference>
<dbReference type="GO" id="GO:0005737">
    <property type="term" value="C:cytoplasm"/>
    <property type="evidence" value="ECO:0007669"/>
    <property type="project" value="TreeGrafter"/>
</dbReference>
<evidence type="ECO:0000256" key="2">
    <source>
        <dbReference type="ARBA" id="ARBA00022737"/>
    </source>
</evidence>
<dbReference type="PROSITE" id="PS51897">
    <property type="entry name" value="ANNEXIN_2"/>
    <property type="match status" value="3"/>
</dbReference>
<keyword evidence="2" id="KW-0677">Repeat</keyword>
<evidence type="ECO:0000313" key="6">
    <source>
        <dbReference type="Proteomes" id="UP001218188"/>
    </source>
</evidence>
<feature type="compositionally biased region" description="Pro residues" evidence="4">
    <location>
        <begin position="31"/>
        <end position="53"/>
    </location>
</feature>
<dbReference type="SMART" id="SM00335">
    <property type="entry name" value="ANX"/>
    <property type="match status" value="3"/>
</dbReference>
<protein>
    <recommendedName>
        <fullName evidence="7">Annexin</fullName>
    </recommendedName>
</protein>
<feature type="compositionally biased region" description="Low complexity" evidence="4">
    <location>
        <begin position="156"/>
        <end position="176"/>
    </location>
</feature>
<dbReference type="InterPro" id="IPR018502">
    <property type="entry name" value="Annexin_repeat"/>
</dbReference>
<dbReference type="Proteomes" id="UP001218188">
    <property type="component" value="Unassembled WGS sequence"/>
</dbReference>
<feature type="compositionally biased region" description="Low complexity" evidence="4">
    <location>
        <begin position="80"/>
        <end position="108"/>
    </location>
</feature>
<dbReference type="SUPFAM" id="SSF47874">
    <property type="entry name" value="Annexin"/>
    <property type="match status" value="1"/>
</dbReference>
<dbReference type="GO" id="GO:0005544">
    <property type="term" value="F:calcium-dependent phospholipid binding"/>
    <property type="evidence" value="ECO:0007669"/>
    <property type="project" value="InterPro"/>
</dbReference>
<dbReference type="GO" id="GO:0005886">
    <property type="term" value="C:plasma membrane"/>
    <property type="evidence" value="ECO:0007669"/>
    <property type="project" value="TreeGrafter"/>
</dbReference>
<accession>A0AAD6SQ45</accession>
<evidence type="ECO:0000256" key="4">
    <source>
        <dbReference type="SAM" id="MobiDB-lite"/>
    </source>
</evidence>
<evidence type="ECO:0000313" key="5">
    <source>
        <dbReference type="EMBL" id="KAJ7029757.1"/>
    </source>
</evidence>
<dbReference type="Gene3D" id="1.10.220.10">
    <property type="entry name" value="Annexin"/>
    <property type="match status" value="3"/>
</dbReference>
<proteinExistence type="inferred from homology"/>
<keyword evidence="6" id="KW-1185">Reference proteome</keyword>
<keyword evidence="3" id="KW-0041">Annexin</keyword>
<comment type="caution">
    <text evidence="5">The sequence shown here is derived from an EMBL/GenBank/DDBJ whole genome shotgun (WGS) entry which is preliminary data.</text>
</comment>
<dbReference type="PANTHER" id="PTHR10502:SF102">
    <property type="entry name" value="ANNEXIN B11"/>
    <property type="match status" value="1"/>
</dbReference>
<dbReference type="GO" id="GO:0005634">
    <property type="term" value="C:nucleus"/>
    <property type="evidence" value="ECO:0007669"/>
    <property type="project" value="TreeGrafter"/>
</dbReference>
<sequence>MSDPNQPPPNPNAYSGYPPAGAPGGFAPVPGQAPYPSPGGFAPPMPGYPPQPGAPGAYYPQTTNYAPAGYPGYGPPPTMPGYAQPPQGPPQAAYPGYAPGYPYQQPGYNPVYAQPPPQGAYQAYAPSPGAPPPGSPMPGTSTPYAPPTGAPPHTPAQPGASVPASSIPSAPAAGIRPPEPPTVMYRDITIHNPRFAGGLNVWGYERDQIKHDIGEIIKHSGSEKKLIEILTRLGPLKMEVLAQEFHSHNPKGETLYKLVERKTTRYVEAGLLGLVLGPLKYDAERVRDAIVGAGTKDYILDELILDLTPSDVGLLAYVYEQKYGHTLLKAVQGDLSGNVQKLYTKALDPDREYLPRVPLNEKDAQVMATLVADDVKRLRRDGVERVGTNEDTFYTILTGRHHQHLIQVAQQYQLGDKHKKPLSHALQSEFSGHDQRALLYIARGAEVNPRYPDLDPRMVRDANLLEDTMAGMGTKDSMLVMRILRAHWARWRMDQIAAAYLRIHEKTLTRRVQGETSGAFEDLLIALIKGPATY</sequence>
<feature type="compositionally biased region" description="Pro residues" evidence="4">
    <location>
        <begin position="1"/>
        <end position="11"/>
    </location>
</feature>
<organism evidence="5 6">
    <name type="scientific">Mycena alexandri</name>
    <dbReference type="NCBI Taxonomy" id="1745969"/>
    <lineage>
        <taxon>Eukaryota</taxon>
        <taxon>Fungi</taxon>
        <taxon>Dikarya</taxon>
        <taxon>Basidiomycota</taxon>
        <taxon>Agaricomycotina</taxon>
        <taxon>Agaricomycetes</taxon>
        <taxon>Agaricomycetidae</taxon>
        <taxon>Agaricales</taxon>
        <taxon>Marasmiineae</taxon>
        <taxon>Mycenaceae</taxon>
        <taxon>Mycena</taxon>
    </lineage>
</organism>